<accession>A0A1I3JVZ5</accession>
<name>A0A1I3JVZ5_9PSED</name>
<protein>
    <submittedName>
        <fullName evidence="2">LPXTG-motif cell wall anchor domain-containing protein</fullName>
    </submittedName>
</protein>
<keyword evidence="1" id="KW-0812">Transmembrane</keyword>
<keyword evidence="1" id="KW-1133">Transmembrane helix</keyword>
<dbReference type="Proteomes" id="UP000243606">
    <property type="component" value="Unassembled WGS sequence"/>
</dbReference>
<reference evidence="3" key="1">
    <citation type="submission" date="2016-10" db="EMBL/GenBank/DDBJ databases">
        <authorList>
            <person name="Varghese N."/>
            <person name="Submissions S."/>
        </authorList>
    </citation>
    <scope>NUCLEOTIDE SEQUENCE [LARGE SCALE GENOMIC DNA]</scope>
    <source>
        <strain evidence="3">LMG 24016</strain>
    </source>
</reference>
<feature type="transmembrane region" description="Helical" evidence="1">
    <location>
        <begin position="20"/>
        <end position="42"/>
    </location>
</feature>
<keyword evidence="3" id="KW-1185">Reference proteome</keyword>
<dbReference type="EMBL" id="FOQL01000003">
    <property type="protein sequence ID" value="SFI64250.1"/>
    <property type="molecule type" value="Genomic_DNA"/>
</dbReference>
<dbReference type="RefSeq" id="WP_090242584.1">
    <property type="nucleotide sequence ID" value="NZ_FOQL01000003.1"/>
</dbReference>
<dbReference type="AlphaFoldDB" id="A0A1I3JVZ5"/>
<gene>
    <name evidence="2" type="ORF">SAMN05216206_2625</name>
</gene>
<evidence type="ECO:0000313" key="2">
    <source>
        <dbReference type="EMBL" id="SFI64250.1"/>
    </source>
</evidence>
<dbReference type="NCBIfam" id="TIGR01167">
    <property type="entry name" value="LPXTG_anchor"/>
    <property type="match status" value="1"/>
</dbReference>
<organism evidence="2 3">
    <name type="scientific">Pseudomonas guineae</name>
    <dbReference type="NCBI Taxonomy" id="425504"/>
    <lineage>
        <taxon>Bacteria</taxon>
        <taxon>Pseudomonadati</taxon>
        <taxon>Pseudomonadota</taxon>
        <taxon>Gammaproteobacteria</taxon>
        <taxon>Pseudomonadales</taxon>
        <taxon>Pseudomonadaceae</taxon>
        <taxon>Pseudomonas</taxon>
    </lineage>
</organism>
<keyword evidence="1" id="KW-0472">Membrane</keyword>
<sequence>MKFSNGFDARRLRPRNGSNWRFRLGAGLAALFATFGVMLTMAGTATLLGQPAAFGPLNESPTTASVLVGIGLLLLSVGVLLWRRCRRRLRRPSDLSMAPHLMKKRD</sequence>
<proteinExistence type="predicted"/>
<evidence type="ECO:0000256" key="1">
    <source>
        <dbReference type="SAM" id="Phobius"/>
    </source>
</evidence>
<dbReference type="STRING" id="425504.SAMN05216206_2625"/>
<evidence type="ECO:0000313" key="3">
    <source>
        <dbReference type="Proteomes" id="UP000243606"/>
    </source>
</evidence>
<feature type="transmembrane region" description="Helical" evidence="1">
    <location>
        <begin position="62"/>
        <end position="82"/>
    </location>
</feature>